<keyword evidence="9" id="KW-0479">Metal-binding</keyword>
<dbReference type="CDD" id="cd00082">
    <property type="entry name" value="HisKA"/>
    <property type="match status" value="1"/>
</dbReference>
<comment type="catalytic activity">
    <reaction evidence="1">
        <text>ATP + protein L-histidine = ADP + protein N-phospho-L-histidine.</text>
        <dbReference type="EC" id="2.7.13.3"/>
    </reaction>
</comment>
<comment type="similarity">
    <text evidence="4">Belongs to the NMT1/THI5 family.</text>
</comment>
<dbReference type="RefSeq" id="WP_254576039.1">
    <property type="nucleotide sequence ID" value="NZ_CP100595.1"/>
</dbReference>
<dbReference type="SMART" id="SM00387">
    <property type="entry name" value="HATPase_c"/>
    <property type="match status" value="1"/>
</dbReference>
<evidence type="ECO:0000256" key="2">
    <source>
        <dbReference type="ARBA" id="ARBA00003469"/>
    </source>
</evidence>
<dbReference type="Proteomes" id="UP001060012">
    <property type="component" value="Chromosome"/>
</dbReference>
<dbReference type="EC" id="2.7.13.3" evidence="6"/>
<dbReference type="CDD" id="cd13708">
    <property type="entry name" value="PBP2_BvgS_like_1"/>
    <property type="match status" value="1"/>
</dbReference>
<keyword evidence="11" id="KW-0784">Thiamine biosynthesis</keyword>
<evidence type="ECO:0000256" key="13">
    <source>
        <dbReference type="ARBA" id="ARBA00033171"/>
    </source>
</evidence>
<dbReference type="PROSITE" id="PS50109">
    <property type="entry name" value="HIS_KIN"/>
    <property type="match status" value="1"/>
</dbReference>
<evidence type="ECO:0000313" key="18">
    <source>
        <dbReference type="Proteomes" id="UP001060012"/>
    </source>
</evidence>
<dbReference type="InterPro" id="IPR001638">
    <property type="entry name" value="Solute-binding_3/MltF_N"/>
</dbReference>
<evidence type="ECO:0000256" key="15">
    <source>
        <dbReference type="SAM" id="Coils"/>
    </source>
</evidence>
<dbReference type="SMART" id="SM00388">
    <property type="entry name" value="HisKA"/>
    <property type="match status" value="1"/>
</dbReference>
<dbReference type="Pfam" id="PF00512">
    <property type="entry name" value="HisKA"/>
    <property type="match status" value="1"/>
</dbReference>
<evidence type="ECO:0000256" key="11">
    <source>
        <dbReference type="ARBA" id="ARBA00022977"/>
    </source>
</evidence>
<dbReference type="InterPro" id="IPR005467">
    <property type="entry name" value="His_kinase_dom"/>
</dbReference>
<dbReference type="InterPro" id="IPR027939">
    <property type="entry name" value="NMT1/THI5"/>
</dbReference>
<evidence type="ECO:0000256" key="1">
    <source>
        <dbReference type="ARBA" id="ARBA00000085"/>
    </source>
</evidence>
<dbReference type="InterPro" id="IPR015168">
    <property type="entry name" value="SsuA/THI5"/>
</dbReference>
<dbReference type="InterPro" id="IPR003594">
    <property type="entry name" value="HATPase_dom"/>
</dbReference>
<evidence type="ECO:0000256" key="8">
    <source>
        <dbReference type="ARBA" id="ARBA00022679"/>
    </source>
</evidence>
<evidence type="ECO:0000256" key="9">
    <source>
        <dbReference type="ARBA" id="ARBA00022723"/>
    </source>
</evidence>
<dbReference type="SMART" id="SM00062">
    <property type="entry name" value="PBPb"/>
    <property type="match status" value="1"/>
</dbReference>
<protein>
    <recommendedName>
        <fullName evidence="6">histidine kinase</fullName>
        <ecNumber evidence="6">2.7.13.3</ecNumber>
    </recommendedName>
    <alternativeName>
        <fullName evidence="13">Thiamine pyrimidine synthase</fullName>
    </alternativeName>
</protein>
<dbReference type="PRINTS" id="PR00344">
    <property type="entry name" value="BCTRLSENSOR"/>
</dbReference>
<dbReference type="CDD" id="cd22249">
    <property type="entry name" value="UDM1_RNF168_RNF169-like"/>
    <property type="match status" value="1"/>
</dbReference>
<dbReference type="InterPro" id="IPR004358">
    <property type="entry name" value="Sig_transdc_His_kin-like_C"/>
</dbReference>
<evidence type="ECO:0000259" key="16">
    <source>
        <dbReference type="PROSITE" id="PS50109"/>
    </source>
</evidence>
<dbReference type="InterPro" id="IPR036097">
    <property type="entry name" value="HisK_dim/P_sf"/>
</dbReference>
<feature type="coiled-coil region" evidence="15">
    <location>
        <begin position="582"/>
        <end position="620"/>
    </location>
</feature>
<comment type="subunit">
    <text evidence="5">Homodimer.</text>
</comment>
<keyword evidence="8" id="KW-0808">Transferase</keyword>
<sequence length="867" mass="100540">MLRGIFYFIFVFLISQSLLFSKDLKKVTIQLSWFDQFQFAGYYMAKEKGFYEEAGLDVTIKAFEFGLDIPNDVAKQKFDFAVGRETLILDKSKGTDIVALYALFQATPLILVSTKESGINSIEDFKNKNIMTTIDDASEVSLKAMIRSKNIRLEELDFIKHTHNINDLIDKKTDVISAYISKSPFELKQRGIEYNVFDPKKFGFDMYSDLLFTSKKMIQNDIDTALAFKNASLKGWEYAYSNIEKSADLILQKYNSQNLSKAELIYEGEQLKKLSYFNTKELGHIKKEKLQRIYDLYNIMGLTNNVIDFDDFIYFEDNKLVLTNKEKEYLKQKAFIKTCIIPNAMPYSDIKDGKVYGSVADFVKILEEKIKIPLTYIPASSLKNSLELIKSNQCDIIPTAQLTQDRKSFMNFTNAYVDVPSVIMTKDEKPFIENLSSLKDVKIGIVDGFSLYEILKPKYPNIEFVKVKSLEDGLERVYEDELYGQITAMGKAWYILQKDFLSHMKISGKIDEKIDIRIGVKKGDVKLYKIMSKFVNSLDDEKVEALSNKWVYVQHEKEFDYALLFKITFAIFILSALLLYRQNLLKKMNEKLNKKVEEKTQELKRINETLEHRVKEEVEENLKKDRLLARQSKMAAMGEMLENIAHQWRQPLSVISTSASGLKVKKQVDDLDDKFFYDTVDCIVNSSNYLSHTIDDFRYFFKPQDEKVRFDIADTLEKTINLLNSKFEQENITVIRSFENIVIQGHETEFIQVFINILNNAKDALVLNLAENRVIFVEIKKRKNKTLVKIRDNAGGIKPKILDKIFEPYFTTKHNSTGTGIGLYMCDQIISKYMNGVIDVSNKRFEYKDEKYKGAEFSVILYDDNLD</sequence>
<keyword evidence="15" id="KW-0175">Coiled coil</keyword>
<evidence type="ECO:0000256" key="6">
    <source>
        <dbReference type="ARBA" id="ARBA00012438"/>
    </source>
</evidence>
<keyword evidence="18" id="KW-1185">Reference proteome</keyword>
<evidence type="ECO:0000256" key="7">
    <source>
        <dbReference type="ARBA" id="ARBA00022553"/>
    </source>
</evidence>
<dbReference type="InterPro" id="IPR003661">
    <property type="entry name" value="HisK_dim/P_dom"/>
</dbReference>
<evidence type="ECO:0000256" key="14">
    <source>
        <dbReference type="ARBA" id="ARBA00048179"/>
    </source>
</evidence>
<dbReference type="EMBL" id="CP100595">
    <property type="protein sequence ID" value="UTJ05858.1"/>
    <property type="molecule type" value="Genomic_DNA"/>
</dbReference>
<dbReference type="SUPFAM" id="SSF55874">
    <property type="entry name" value="ATPase domain of HSP90 chaperone/DNA topoisomerase II/histidine kinase"/>
    <property type="match status" value="1"/>
</dbReference>
<dbReference type="Pfam" id="PF00497">
    <property type="entry name" value="SBP_bac_3"/>
    <property type="match status" value="1"/>
</dbReference>
<dbReference type="PANTHER" id="PTHR31528">
    <property type="entry name" value="4-AMINO-5-HYDROXYMETHYL-2-METHYLPYRIMIDINE PHOSPHATE SYNTHASE THI11-RELATED"/>
    <property type="match status" value="1"/>
</dbReference>
<feature type="domain" description="Histidine kinase" evidence="16">
    <location>
        <begin position="643"/>
        <end position="865"/>
    </location>
</feature>
<keyword evidence="7" id="KW-0597">Phosphoprotein</keyword>
<dbReference type="Pfam" id="PF09084">
    <property type="entry name" value="NMT1"/>
    <property type="match status" value="1"/>
</dbReference>
<dbReference type="Gene3D" id="3.40.190.10">
    <property type="entry name" value="Periplasmic binding protein-like II"/>
    <property type="match status" value="4"/>
</dbReference>
<evidence type="ECO:0000313" key="17">
    <source>
        <dbReference type="EMBL" id="UTJ05858.1"/>
    </source>
</evidence>
<reference evidence="17" key="1">
    <citation type="submission" date="2022-07" db="EMBL/GenBank/DDBJ databases">
        <title>Arcobacter roscoffensis sp. nov., a marine bacterium isolated from coastal seawater collected from Roscoff, France.</title>
        <authorList>
            <person name="Pascual J."/>
            <person name="Lepeaux C."/>
            <person name="Methner A."/>
            <person name="Overmann J."/>
        </authorList>
    </citation>
    <scope>NUCLEOTIDE SEQUENCE</scope>
    <source>
        <strain evidence="17">ARW1-2F2</strain>
    </source>
</reference>
<comment type="function">
    <text evidence="2">Responsible for the formation of the pyrimidine heterocycle in the thiamine biosynthesis pathway. Catalyzes the formation of hydroxymethylpyrimidine phosphate (HMP-P) from histidine and pyridoxal phosphate (PLP). The protein uses PLP and the active site histidine to form HMP-P, generating an inactive enzyme. The enzyme can only undergo a single turnover, which suggests it is a suicide enzyme.</text>
</comment>
<keyword evidence="12" id="KW-0408">Iron</keyword>
<evidence type="ECO:0000256" key="3">
    <source>
        <dbReference type="ARBA" id="ARBA00004948"/>
    </source>
</evidence>
<dbReference type="Gene3D" id="1.10.287.130">
    <property type="match status" value="1"/>
</dbReference>
<dbReference type="Gene3D" id="3.30.565.10">
    <property type="entry name" value="Histidine kinase-like ATPase, C-terminal domain"/>
    <property type="match status" value="1"/>
</dbReference>
<proteinExistence type="inferred from homology"/>
<dbReference type="Pfam" id="PF02518">
    <property type="entry name" value="HATPase_c"/>
    <property type="match status" value="1"/>
</dbReference>
<comment type="catalytic activity">
    <reaction evidence="14">
        <text>N(6)-(pyridoxal phosphate)-L-lysyl-[4-amino-5-hydroxymethyl-2-methylpyrimidine phosphate synthase] + L-histidyl-[4-amino-5-hydroxymethyl-2-methylpyrimidine phosphate synthase] + 2 Fe(3+) + 4 H2O = L-lysyl-[4-amino-5-hydroxymethyl-2-methylpyrimidine phosphate synthase] + (2S)-2-amino-5-hydroxy-4-oxopentanoyl-[4-amino-5-hydroxymethyl-2-methylpyrimidine phosphate synthase] + 4-amino-2-methyl-5-(phosphooxymethyl)pyrimidine + 3-oxopropanoate + 2 Fe(2+) + 2 H(+)</text>
        <dbReference type="Rhea" id="RHEA:65756"/>
        <dbReference type="Rhea" id="RHEA-COMP:16892"/>
        <dbReference type="Rhea" id="RHEA-COMP:16893"/>
        <dbReference type="Rhea" id="RHEA-COMP:16894"/>
        <dbReference type="Rhea" id="RHEA-COMP:16895"/>
        <dbReference type="ChEBI" id="CHEBI:15377"/>
        <dbReference type="ChEBI" id="CHEBI:15378"/>
        <dbReference type="ChEBI" id="CHEBI:29033"/>
        <dbReference type="ChEBI" id="CHEBI:29034"/>
        <dbReference type="ChEBI" id="CHEBI:29969"/>
        <dbReference type="ChEBI" id="CHEBI:29979"/>
        <dbReference type="ChEBI" id="CHEBI:33190"/>
        <dbReference type="ChEBI" id="CHEBI:58354"/>
        <dbReference type="ChEBI" id="CHEBI:143915"/>
        <dbReference type="ChEBI" id="CHEBI:157692"/>
    </reaction>
    <physiologicalReaction direction="left-to-right" evidence="14">
        <dbReference type="Rhea" id="RHEA:65757"/>
    </physiologicalReaction>
</comment>
<dbReference type="InterPro" id="IPR036890">
    <property type="entry name" value="HATPase_C_sf"/>
</dbReference>
<comment type="pathway">
    <text evidence="3">Cofactor biosynthesis; thiamine diphosphate biosynthesis.</text>
</comment>
<gene>
    <name evidence="17" type="ORF">NJU99_11445</name>
</gene>
<evidence type="ECO:0000256" key="12">
    <source>
        <dbReference type="ARBA" id="ARBA00023004"/>
    </source>
</evidence>
<evidence type="ECO:0000256" key="10">
    <source>
        <dbReference type="ARBA" id="ARBA00022898"/>
    </source>
</evidence>
<evidence type="ECO:0000256" key="4">
    <source>
        <dbReference type="ARBA" id="ARBA00009406"/>
    </source>
</evidence>
<evidence type="ECO:0000256" key="5">
    <source>
        <dbReference type="ARBA" id="ARBA00011738"/>
    </source>
</evidence>
<keyword evidence="10" id="KW-0663">Pyridoxal phosphate</keyword>
<dbReference type="PANTHER" id="PTHR31528:SF1">
    <property type="entry name" value="4-AMINO-5-HYDROXYMETHYL-2-METHYLPYRIMIDINE PHOSPHATE SYNTHASE THI11-RELATED"/>
    <property type="match status" value="1"/>
</dbReference>
<dbReference type="SUPFAM" id="SSF47384">
    <property type="entry name" value="Homodimeric domain of signal transducing histidine kinase"/>
    <property type="match status" value="1"/>
</dbReference>
<dbReference type="SUPFAM" id="SSF53850">
    <property type="entry name" value="Periplasmic binding protein-like II"/>
    <property type="match status" value="2"/>
</dbReference>
<name>A0ABY5E549_9BACT</name>
<accession>A0ABY5E549</accession>
<organism evidence="17 18">
    <name type="scientific">Arcobacter roscoffensis</name>
    <dbReference type="NCBI Taxonomy" id="2961520"/>
    <lineage>
        <taxon>Bacteria</taxon>
        <taxon>Pseudomonadati</taxon>
        <taxon>Campylobacterota</taxon>
        <taxon>Epsilonproteobacteria</taxon>
        <taxon>Campylobacterales</taxon>
        <taxon>Arcobacteraceae</taxon>
        <taxon>Arcobacter</taxon>
    </lineage>
</organism>